<feature type="transmembrane region" description="Helical" evidence="1">
    <location>
        <begin position="20"/>
        <end position="46"/>
    </location>
</feature>
<dbReference type="EMBL" id="BAABME010003988">
    <property type="protein sequence ID" value="GAA0160766.1"/>
    <property type="molecule type" value="Genomic_DNA"/>
</dbReference>
<keyword evidence="3" id="KW-1185">Reference proteome</keyword>
<dbReference type="Proteomes" id="UP001454036">
    <property type="component" value="Unassembled WGS sequence"/>
</dbReference>
<evidence type="ECO:0000313" key="2">
    <source>
        <dbReference type="EMBL" id="GAA0160766.1"/>
    </source>
</evidence>
<keyword evidence="1" id="KW-0472">Membrane</keyword>
<accession>A0AAV3QBS5</accession>
<organism evidence="2 3">
    <name type="scientific">Lithospermum erythrorhizon</name>
    <name type="common">Purple gromwell</name>
    <name type="synonym">Lithospermum officinale var. erythrorhizon</name>
    <dbReference type="NCBI Taxonomy" id="34254"/>
    <lineage>
        <taxon>Eukaryota</taxon>
        <taxon>Viridiplantae</taxon>
        <taxon>Streptophyta</taxon>
        <taxon>Embryophyta</taxon>
        <taxon>Tracheophyta</taxon>
        <taxon>Spermatophyta</taxon>
        <taxon>Magnoliopsida</taxon>
        <taxon>eudicotyledons</taxon>
        <taxon>Gunneridae</taxon>
        <taxon>Pentapetalae</taxon>
        <taxon>asterids</taxon>
        <taxon>lamiids</taxon>
        <taxon>Boraginales</taxon>
        <taxon>Boraginaceae</taxon>
        <taxon>Boraginoideae</taxon>
        <taxon>Lithospermeae</taxon>
        <taxon>Lithospermum</taxon>
    </lineage>
</organism>
<keyword evidence="1" id="KW-1133">Transmembrane helix</keyword>
<keyword evidence="1" id="KW-0812">Transmembrane</keyword>
<name>A0AAV3QBS5_LITER</name>
<gene>
    <name evidence="2" type="ORF">LIER_17245</name>
</gene>
<sequence>MLYKLREVSPQISPFHVYNLLFAFFSKFLFTLFLCKWLGIGIGRVLPPRWERQRQPLLPKLVTEHGAAKEDEVDHLEVALVRENSLVYRLRESVKRLEAQLSSALQELRQSTMYAQHVVELREERTIALLAAQTAKTEVERLTELVADLQSRRLFADPPLS</sequence>
<reference evidence="2 3" key="1">
    <citation type="submission" date="2024-01" db="EMBL/GenBank/DDBJ databases">
        <title>The complete chloroplast genome sequence of Lithospermum erythrorhizon: insights into the phylogenetic relationship among Boraginaceae species and the maternal lineages of purple gromwells.</title>
        <authorList>
            <person name="Okada T."/>
            <person name="Watanabe K."/>
        </authorList>
    </citation>
    <scope>NUCLEOTIDE SEQUENCE [LARGE SCALE GENOMIC DNA]</scope>
</reference>
<comment type="caution">
    <text evidence="2">The sequence shown here is derived from an EMBL/GenBank/DDBJ whole genome shotgun (WGS) entry which is preliminary data.</text>
</comment>
<evidence type="ECO:0000256" key="1">
    <source>
        <dbReference type="SAM" id="Phobius"/>
    </source>
</evidence>
<proteinExistence type="predicted"/>
<evidence type="ECO:0000313" key="3">
    <source>
        <dbReference type="Proteomes" id="UP001454036"/>
    </source>
</evidence>
<dbReference type="AlphaFoldDB" id="A0AAV3QBS5"/>
<protein>
    <submittedName>
        <fullName evidence="2">Uncharacterized protein</fullName>
    </submittedName>
</protein>